<dbReference type="InterPro" id="IPR006139">
    <property type="entry name" value="D-isomer_2_OHA_DH_cat_dom"/>
</dbReference>
<evidence type="ECO:0000259" key="6">
    <source>
        <dbReference type="Pfam" id="PF02826"/>
    </source>
</evidence>
<evidence type="ECO:0000256" key="1">
    <source>
        <dbReference type="ARBA" id="ARBA00005854"/>
    </source>
</evidence>
<evidence type="ECO:0000259" key="5">
    <source>
        <dbReference type="Pfam" id="PF00389"/>
    </source>
</evidence>
<dbReference type="InterPro" id="IPR050418">
    <property type="entry name" value="D-iso_2-hydroxyacid_DH_PdxB"/>
</dbReference>
<evidence type="ECO:0000256" key="4">
    <source>
        <dbReference type="RuleBase" id="RU003719"/>
    </source>
</evidence>
<reference evidence="8" key="1">
    <citation type="journal article" date="2019" name="Int. J. Syst. Evol. Microbiol.">
        <title>The Global Catalogue of Microorganisms (GCM) 10K type strain sequencing project: providing services to taxonomists for standard genome sequencing and annotation.</title>
        <authorList>
            <consortium name="The Broad Institute Genomics Platform"/>
            <consortium name="The Broad Institute Genome Sequencing Center for Infectious Disease"/>
            <person name="Wu L."/>
            <person name="Ma J."/>
        </authorList>
    </citation>
    <scope>NUCLEOTIDE SEQUENCE [LARGE SCALE GENOMIC DNA]</scope>
    <source>
        <strain evidence="8">CGMCC 1.3240</strain>
    </source>
</reference>
<dbReference type="EMBL" id="JBHSOW010000028">
    <property type="protein sequence ID" value="MFC5649065.1"/>
    <property type="molecule type" value="Genomic_DNA"/>
</dbReference>
<dbReference type="PROSITE" id="PS00670">
    <property type="entry name" value="D_2_HYDROXYACID_DH_2"/>
    <property type="match status" value="1"/>
</dbReference>
<dbReference type="SUPFAM" id="SSF51735">
    <property type="entry name" value="NAD(P)-binding Rossmann-fold domains"/>
    <property type="match status" value="1"/>
</dbReference>
<comment type="similarity">
    <text evidence="1 4">Belongs to the D-isomer specific 2-hydroxyacid dehydrogenase family.</text>
</comment>
<feature type="domain" description="D-isomer specific 2-hydroxyacid dehydrogenase catalytic" evidence="5">
    <location>
        <begin position="22"/>
        <end position="312"/>
    </location>
</feature>
<accession>A0ABW0VT64</accession>
<dbReference type="Proteomes" id="UP001596047">
    <property type="component" value="Unassembled WGS sequence"/>
</dbReference>
<keyword evidence="3" id="KW-0520">NAD</keyword>
<evidence type="ECO:0000313" key="7">
    <source>
        <dbReference type="EMBL" id="MFC5649065.1"/>
    </source>
</evidence>
<protein>
    <submittedName>
        <fullName evidence="7">D-2-hydroxyacid dehydrogenase</fullName>
    </submittedName>
</protein>
<dbReference type="PANTHER" id="PTHR43761:SF1">
    <property type="entry name" value="D-ISOMER SPECIFIC 2-HYDROXYACID DEHYDROGENASE CATALYTIC DOMAIN-CONTAINING PROTEIN-RELATED"/>
    <property type="match status" value="1"/>
</dbReference>
<dbReference type="RefSeq" id="WP_379187553.1">
    <property type="nucleotide sequence ID" value="NZ_JBHSOW010000028.1"/>
</dbReference>
<feature type="domain" description="D-isomer specific 2-hydroxyacid dehydrogenase NAD-binding" evidence="6">
    <location>
        <begin position="107"/>
        <end position="287"/>
    </location>
</feature>
<name>A0ABW0VT64_9BACL</name>
<gene>
    <name evidence="7" type="ORF">ACFPYJ_07960</name>
</gene>
<dbReference type="InterPro" id="IPR006140">
    <property type="entry name" value="D-isomer_DH_NAD-bd"/>
</dbReference>
<dbReference type="Pfam" id="PF00389">
    <property type="entry name" value="2-Hacid_dh"/>
    <property type="match status" value="1"/>
</dbReference>
<evidence type="ECO:0000256" key="3">
    <source>
        <dbReference type="ARBA" id="ARBA00023027"/>
    </source>
</evidence>
<keyword evidence="8" id="KW-1185">Reference proteome</keyword>
<evidence type="ECO:0000256" key="2">
    <source>
        <dbReference type="ARBA" id="ARBA00023002"/>
    </source>
</evidence>
<evidence type="ECO:0000313" key="8">
    <source>
        <dbReference type="Proteomes" id="UP001596047"/>
    </source>
</evidence>
<proteinExistence type="inferred from homology"/>
<keyword evidence="2 4" id="KW-0560">Oxidoreductase</keyword>
<organism evidence="7 8">
    <name type="scientific">Paenibacillus solisilvae</name>
    <dbReference type="NCBI Taxonomy" id="2486751"/>
    <lineage>
        <taxon>Bacteria</taxon>
        <taxon>Bacillati</taxon>
        <taxon>Bacillota</taxon>
        <taxon>Bacilli</taxon>
        <taxon>Bacillales</taxon>
        <taxon>Paenibacillaceae</taxon>
        <taxon>Paenibacillus</taxon>
    </lineage>
</organism>
<dbReference type="Pfam" id="PF02826">
    <property type="entry name" value="2-Hacid_dh_C"/>
    <property type="match status" value="1"/>
</dbReference>
<sequence>MNIVVLDGYTLNPGDLSWDELAALGQLTVYERTSPDEIVERAAGVEVVLTNKTPITAEAIQQLPELKYIGVLATGYNVVDTAAAAERGIIVTNVPDYSTYSVVQLVFAFLLEHCHHVGEHSEAVHEGRWSAGSDFTFSLYPLHELAGKTLGVIGFGQIGQQVARVALAFGMNVAVHTRTAKVIPGLEDVRFLPADKLFELSDVISLHCPLTPDTSGMINRRSLQLMKKNAFLINTARGGHIVEQDLADALNEGVIAGAALDVLAVEPPRADHPLLRARNCIITPHLGWATVDARRRLMSIAAANLRSFQQNLIVNKVN</sequence>
<dbReference type="PROSITE" id="PS00671">
    <property type="entry name" value="D_2_HYDROXYACID_DH_3"/>
    <property type="match status" value="1"/>
</dbReference>
<comment type="caution">
    <text evidence="7">The sequence shown here is derived from an EMBL/GenBank/DDBJ whole genome shotgun (WGS) entry which is preliminary data.</text>
</comment>
<dbReference type="PANTHER" id="PTHR43761">
    <property type="entry name" value="D-ISOMER SPECIFIC 2-HYDROXYACID DEHYDROGENASE FAMILY PROTEIN (AFU_ORTHOLOGUE AFUA_1G13630)"/>
    <property type="match status" value="1"/>
</dbReference>
<dbReference type="SUPFAM" id="SSF52283">
    <property type="entry name" value="Formate/glycerate dehydrogenase catalytic domain-like"/>
    <property type="match status" value="1"/>
</dbReference>
<dbReference type="Gene3D" id="3.40.50.720">
    <property type="entry name" value="NAD(P)-binding Rossmann-like Domain"/>
    <property type="match status" value="2"/>
</dbReference>
<dbReference type="InterPro" id="IPR036291">
    <property type="entry name" value="NAD(P)-bd_dom_sf"/>
</dbReference>
<dbReference type="CDD" id="cd12162">
    <property type="entry name" value="2-Hacid_dh_4"/>
    <property type="match status" value="1"/>
</dbReference>
<dbReference type="InterPro" id="IPR029753">
    <property type="entry name" value="D-isomer_DH_CS"/>
</dbReference>